<dbReference type="RefSeq" id="XP_013781375.1">
    <property type="nucleotide sequence ID" value="XM_013925921.2"/>
</dbReference>
<dbReference type="PANTHER" id="PTHR35841:SF1">
    <property type="entry name" value="PHOSPHONATES-BINDING PERIPLASMIC PROTEIN"/>
    <property type="match status" value="1"/>
</dbReference>
<organism evidence="1 2">
    <name type="scientific">Limulus polyphemus</name>
    <name type="common">Atlantic horseshoe crab</name>
    <dbReference type="NCBI Taxonomy" id="6850"/>
    <lineage>
        <taxon>Eukaryota</taxon>
        <taxon>Metazoa</taxon>
        <taxon>Ecdysozoa</taxon>
        <taxon>Arthropoda</taxon>
        <taxon>Chelicerata</taxon>
        <taxon>Merostomata</taxon>
        <taxon>Xiphosura</taxon>
        <taxon>Limulidae</taxon>
        <taxon>Limulus</taxon>
    </lineage>
</organism>
<dbReference type="GeneID" id="106465684"/>
<dbReference type="Pfam" id="PF12974">
    <property type="entry name" value="Phosphonate-bd"/>
    <property type="match status" value="1"/>
</dbReference>
<dbReference type="Proteomes" id="UP000694941">
    <property type="component" value="Unplaced"/>
</dbReference>
<evidence type="ECO:0000313" key="2">
    <source>
        <dbReference type="RefSeq" id="XP_013781375.1"/>
    </source>
</evidence>
<reference evidence="2" key="1">
    <citation type="submission" date="2025-08" db="UniProtKB">
        <authorList>
            <consortium name="RefSeq"/>
        </authorList>
    </citation>
    <scope>IDENTIFICATION</scope>
    <source>
        <tissue evidence="2">Muscle</tissue>
    </source>
</reference>
<keyword evidence="1" id="KW-1185">Reference proteome</keyword>
<gene>
    <name evidence="2" type="primary">LOC106465684</name>
</gene>
<dbReference type="SUPFAM" id="SSF53850">
    <property type="entry name" value="Periplasmic binding protein-like II"/>
    <property type="match status" value="1"/>
</dbReference>
<protein>
    <submittedName>
        <fullName evidence="2">Uncharacterized protein LOC106465684 isoform X1</fullName>
    </submittedName>
</protein>
<dbReference type="PANTHER" id="PTHR35841">
    <property type="entry name" value="PHOSPHONATES-BINDING PERIPLASMIC PROTEIN"/>
    <property type="match status" value="1"/>
</dbReference>
<accession>A0ABM1BG78</accession>
<proteinExistence type="predicted"/>
<name>A0ABM1BG78_LIMPO</name>
<dbReference type="Gene3D" id="3.40.190.10">
    <property type="entry name" value="Periplasmic binding protein-like II"/>
    <property type="match status" value="2"/>
</dbReference>
<evidence type="ECO:0000313" key="1">
    <source>
        <dbReference type="Proteomes" id="UP000694941"/>
    </source>
</evidence>
<sequence>MANSIKSSMPPSQGAAVKLRAATYLSPNIPVEFYEMTLNYLEKALNLHTTLMYESRWEGPPPDRADPFIENELDLAWMSSTVYLRMLEKGNKYIELLPVSSTHLHPRGEDRPGYFADVIIHKDLSEKVKEFLDLRGSKWAYNRAESLSGHIVTLQTLKELGENASFFGNILYSGSHLESIRMVINKKADAAAVDANCLALFLDRNPCVRDDLKVLSSWGMLTPYPLVVNRRLPDDLKSKIVTTLLDMHKTREGAQALSEFRVRRFASISLQDFDQEKELIESTKSLSFDTVYY</sequence>